<keyword evidence="2" id="KW-0413">Isomerase</keyword>
<accession>A0A926FP30</accession>
<dbReference type="AlphaFoldDB" id="A0A926FP30"/>
<proteinExistence type="inferred from homology"/>
<evidence type="ECO:0000256" key="2">
    <source>
        <dbReference type="ARBA" id="ARBA00023235"/>
    </source>
</evidence>
<dbReference type="InterPro" id="IPR010819">
    <property type="entry name" value="AGE/CE"/>
</dbReference>
<reference evidence="3" key="1">
    <citation type="submission" date="2020-07" db="EMBL/GenBank/DDBJ databases">
        <title>Carbapenem Resistant Aeromonas hydrophila Carrying blacphA7 Isolated from Two Solid Organ Transplant Patients.</title>
        <authorList>
            <person name="Hilt E."/>
            <person name="Fitzwater S.P."/>
            <person name="Ward K."/>
            <person name="De St Maurice A."/>
            <person name="Chandrasekaran S."/>
            <person name="Garner O.B."/>
            <person name="Yang S."/>
        </authorList>
    </citation>
    <scope>NUCLEOTIDE SEQUENCE</scope>
    <source>
        <strain evidence="3">B-1</strain>
    </source>
</reference>
<dbReference type="InterPro" id="IPR012341">
    <property type="entry name" value="6hp_glycosidase-like_sf"/>
</dbReference>
<dbReference type="Gene3D" id="1.50.10.10">
    <property type="match status" value="1"/>
</dbReference>
<sequence>MLDELTDDGRPHRATSRLWCQTEQLKALLAAYEWRGRLRQPAGLVRWWGGSDYYLMPALPGQWLDQVDVTGRRWPAMPRPAPSITCSWRSASWCRWHKGRGEEG</sequence>
<dbReference type="GO" id="GO:0016853">
    <property type="term" value="F:isomerase activity"/>
    <property type="evidence" value="ECO:0007669"/>
    <property type="project" value="UniProtKB-KW"/>
</dbReference>
<dbReference type="SUPFAM" id="SSF48208">
    <property type="entry name" value="Six-hairpin glycosidases"/>
    <property type="match status" value="1"/>
</dbReference>
<evidence type="ECO:0000313" key="3">
    <source>
        <dbReference type="EMBL" id="MBC8674217.1"/>
    </source>
</evidence>
<gene>
    <name evidence="3" type="ORF">H2136_18460</name>
</gene>
<protein>
    <submittedName>
        <fullName evidence="3">AGE family epimerase/isomerase</fullName>
    </submittedName>
</protein>
<dbReference type="Pfam" id="PF07221">
    <property type="entry name" value="GlcNAc_2-epim"/>
    <property type="match status" value="1"/>
</dbReference>
<comment type="caution">
    <text evidence="3">The sequence shown here is derived from an EMBL/GenBank/DDBJ whole genome shotgun (WGS) entry which is preliminary data.</text>
</comment>
<dbReference type="InterPro" id="IPR008928">
    <property type="entry name" value="6-hairpin_glycosidase_sf"/>
</dbReference>
<organism evidence="3">
    <name type="scientific">Aeromonas hydrophila</name>
    <dbReference type="NCBI Taxonomy" id="644"/>
    <lineage>
        <taxon>Bacteria</taxon>
        <taxon>Pseudomonadati</taxon>
        <taxon>Pseudomonadota</taxon>
        <taxon>Gammaproteobacteria</taxon>
        <taxon>Aeromonadales</taxon>
        <taxon>Aeromonadaceae</taxon>
        <taxon>Aeromonas</taxon>
    </lineage>
</organism>
<evidence type="ECO:0000256" key="1">
    <source>
        <dbReference type="ARBA" id="ARBA00008558"/>
    </source>
</evidence>
<comment type="similarity">
    <text evidence="1">Belongs to the N-acylglucosamine 2-epimerase family.</text>
</comment>
<dbReference type="GO" id="GO:0005975">
    <property type="term" value="P:carbohydrate metabolic process"/>
    <property type="evidence" value="ECO:0007669"/>
    <property type="project" value="InterPro"/>
</dbReference>
<dbReference type="EMBL" id="JACLAN010000011">
    <property type="protein sequence ID" value="MBC8674217.1"/>
    <property type="molecule type" value="Genomic_DNA"/>
</dbReference>
<name>A0A926FP30_AERHY</name>